<gene>
    <name evidence="4" type="ORF">HAX54_014902</name>
</gene>
<feature type="compositionally biased region" description="Polar residues" evidence="2">
    <location>
        <begin position="159"/>
        <end position="187"/>
    </location>
</feature>
<organism evidence="4 5">
    <name type="scientific">Datura stramonium</name>
    <name type="common">Jimsonweed</name>
    <name type="synonym">Common thornapple</name>
    <dbReference type="NCBI Taxonomy" id="4076"/>
    <lineage>
        <taxon>Eukaryota</taxon>
        <taxon>Viridiplantae</taxon>
        <taxon>Streptophyta</taxon>
        <taxon>Embryophyta</taxon>
        <taxon>Tracheophyta</taxon>
        <taxon>Spermatophyta</taxon>
        <taxon>Magnoliopsida</taxon>
        <taxon>eudicotyledons</taxon>
        <taxon>Gunneridae</taxon>
        <taxon>Pentapetalae</taxon>
        <taxon>asterids</taxon>
        <taxon>lamiids</taxon>
        <taxon>Solanales</taxon>
        <taxon>Solanaceae</taxon>
        <taxon>Solanoideae</taxon>
        <taxon>Datureae</taxon>
        <taxon>Datura</taxon>
    </lineage>
</organism>
<feature type="compositionally biased region" description="Basic and acidic residues" evidence="2">
    <location>
        <begin position="65"/>
        <end position="82"/>
    </location>
</feature>
<dbReference type="PANTHER" id="PTHR31150:SF6">
    <property type="entry name" value="ZINC ION BINDING PROTEIN"/>
    <property type="match status" value="1"/>
</dbReference>
<proteinExistence type="predicted"/>
<dbReference type="SMART" id="SM00184">
    <property type="entry name" value="RING"/>
    <property type="match status" value="1"/>
</dbReference>
<keyword evidence="1" id="KW-0862">Zinc</keyword>
<evidence type="ECO:0000256" key="1">
    <source>
        <dbReference type="PROSITE-ProRule" id="PRU00175"/>
    </source>
</evidence>
<dbReference type="InterPro" id="IPR001841">
    <property type="entry name" value="Znf_RING"/>
</dbReference>
<evidence type="ECO:0000313" key="4">
    <source>
        <dbReference type="EMBL" id="MCD7452062.1"/>
    </source>
</evidence>
<accession>A0ABS8RZM3</accession>
<name>A0ABS8RZM3_DATST</name>
<dbReference type="PANTHER" id="PTHR31150">
    <property type="entry name" value="EXPRESSED PROTEIN"/>
    <property type="match status" value="1"/>
</dbReference>
<keyword evidence="5" id="KW-1185">Reference proteome</keyword>
<keyword evidence="1" id="KW-0863">Zinc-finger</keyword>
<evidence type="ECO:0000259" key="3">
    <source>
        <dbReference type="PROSITE" id="PS50089"/>
    </source>
</evidence>
<evidence type="ECO:0000313" key="5">
    <source>
        <dbReference type="Proteomes" id="UP000823775"/>
    </source>
</evidence>
<comment type="caution">
    <text evidence="4">The sequence shown here is derived from an EMBL/GenBank/DDBJ whole genome shotgun (WGS) entry which is preliminary data.</text>
</comment>
<protein>
    <recommendedName>
        <fullName evidence="3">RING-type domain-containing protein</fullName>
    </recommendedName>
</protein>
<dbReference type="Proteomes" id="UP000823775">
    <property type="component" value="Unassembled WGS sequence"/>
</dbReference>
<feature type="compositionally biased region" description="Low complexity" evidence="2">
    <location>
        <begin position="83"/>
        <end position="94"/>
    </location>
</feature>
<feature type="compositionally biased region" description="Polar residues" evidence="2">
    <location>
        <begin position="202"/>
        <end position="229"/>
    </location>
</feature>
<keyword evidence="1" id="KW-0479">Metal-binding</keyword>
<reference evidence="4 5" key="1">
    <citation type="journal article" date="2021" name="BMC Genomics">
        <title>Datura genome reveals duplications of psychoactive alkaloid biosynthetic genes and high mutation rate following tissue culture.</title>
        <authorList>
            <person name="Rajewski A."/>
            <person name="Carter-House D."/>
            <person name="Stajich J."/>
            <person name="Litt A."/>
        </authorList>
    </citation>
    <scope>NUCLEOTIDE SEQUENCE [LARGE SCALE GENOMIC DNA]</scope>
    <source>
        <strain evidence="4">AR-01</strain>
    </source>
</reference>
<dbReference type="PROSITE" id="PS50089">
    <property type="entry name" value="ZF_RING_2"/>
    <property type="match status" value="1"/>
</dbReference>
<dbReference type="EMBL" id="JACEIK010000194">
    <property type="protein sequence ID" value="MCD7452062.1"/>
    <property type="molecule type" value="Genomic_DNA"/>
</dbReference>
<feature type="domain" description="RING-type" evidence="3">
    <location>
        <begin position="303"/>
        <end position="368"/>
    </location>
</feature>
<feature type="compositionally biased region" description="Polar residues" evidence="2">
    <location>
        <begin position="254"/>
        <end position="268"/>
    </location>
</feature>
<evidence type="ECO:0000256" key="2">
    <source>
        <dbReference type="SAM" id="MobiDB-lite"/>
    </source>
</evidence>
<sequence length="373" mass="40953">MVGSPLGRQCKTNGSICSKVVEKQLEGPLPTPVSSVGRSPVLSSKKDAQILKENSSHALSTKVLCGKETESTRELRSSETRNRSSFSSPTISSSRKTNTEKQKVRVQQIKPKLKKDSVSEAIKTSQLKDTPAPSRSPLTVPTKIKKISAPSQVLKEITPIQTSIHPSQPTATHTKSSVLQKTSSKPQLSHPKTESKAPILQSKIQKSPTSQPSQKRTRNQKSVSQSEPSKQYVRRSGTQKPPVPPQDLAGKTKIPTSIGQSKSSTSTKEPSRIRERCLGHEEPIHHIVWEGPDETCHSSEITCPVCENDLSYMPDEYADEYEEEYYDEVEPSVFPSVAILSCGHAFHAVCLDGFTPEENSSDPPCFFCLSCMS</sequence>
<dbReference type="Gene3D" id="3.30.40.10">
    <property type="entry name" value="Zinc/RING finger domain, C3HC4 (zinc finger)"/>
    <property type="match status" value="1"/>
</dbReference>
<dbReference type="InterPro" id="IPR013083">
    <property type="entry name" value="Znf_RING/FYVE/PHD"/>
</dbReference>
<feature type="region of interest" description="Disordered" evidence="2">
    <location>
        <begin position="27"/>
        <end position="273"/>
    </location>
</feature>